<proteinExistence type="inferred from homology"/>
<keyword evidence="3 5" id="KW-0378">Hydrolase</keyword>
<evidence type="ECO:0000256" key="2">
    <source>
        <dbReference type="ARBA" id="ARBA00022487"/>
    </source>
</evidence>
<protein>
    <recommendedName>
        <fullName evidence="5">Carboxylic ester hydrolase</fullName>
        <ecNumber evidence="5">3.1.1.-</ecNumber>
    </recommendedName>
</protein>
<dbReference type="InterPro" id="IPR029058">
    <property type="entry name" value="AB_hydrolase_fold"/>
</dbReference>
<keyword evidence="4" id="KW-0325">Glycoprotein</keyword>
<dbReference type="InterPro" id="IPR019826">
    <property type="entry name" value="Carboxylesterase_B_AS"/>
</dbReference>
<dbReference type="Gene3D" id="3.40.50.1820">
    <property type="entry name" value="alpha/beta hydrolase"/>
    <property type="match status" value="1"/>
</dbReference>
<dbReference type="AlphaFoldDB" id="A0A0K8SPC8"/>
<evidence type="ECO:0000313" key="7">
    <source>
        <dbReference type="EMBL" id="JAG54680.1"/>
    </source>
</evidence>
<dbReference type="PANTHER" id="PTHR43142:SF1">
    <property type="entry name" value="CARBOXYLIC ESTER HYDROLASE"/>
    <property type="match status" value="1"/>
</dbReference>
<comment type="similarity">
    <text evidence="1 5">Belongs to the type-B carboxylesterase/lipase family.</text>
</comment>
<name>A0A0K8SPC8_LYGHE</name>
<dbReference type="SUPFAM" id="SSF53474">
    <property type="entry name" value="alpha/beta-Hydrolases"/>
    <property type="match status" value="1"/>
</dbReference>
<evidence type="ECO:0000256" key="3">
    <source>
        <dbReference type="ARBA" id="ARBA00022801"/>
    </source>
</evidence>
<dbReference type="InterPro" id="IPR002018">
    <property type="entry name" value="CarbesteraseB"/>
</dbReference>
<dbReference type="EMBL" id="GBRD01011144">
    <property type="protein sequence ID" value="JAG54680.1"/>
    <property type="molecule type" value="Transcribed_RNA"/>
</dbReference>
<accession>A0A0K8SPC8</accession>
<feature type="chain" id="PRO_5005393628" description="Carboxylic ester hydrolase" evidence="5">
    <location>
        <begin position="30"/>
        <end position="569"/>
    </location>
</feature>
<sequence length="569" mass="63736">MWGSSGRDVRSVCLAGIVVVLRLVEGSWSQEEPEVEVEQGLLRGKYMKSEELKRSFAAFLGVPYAEPPVGPSRFKEANPAGPWLGVLNATNFGPSCLQYSHFTQNTKFEVYGSEDCLYLNVYTPNLPRGKSESGLLDVIFYIHGGAFMFLAGHPFGPEYLLDRQIVLVTFNYRLGPLGFLSTEDSIVPGNNGLKDQLLALKWVKRNIKKFGGNPNRISLAGTSAGGASVHYHVLSPRTKGLFTHGIIMSGAVLNPWPVTENALEKARRLSGELGCPTENTAEMVDCLRTRPADHIVGKSKLFIPWVYNPFTPFGPVVETPNPSAFIQKEPLDIILSKEASDVPLLFSYTADEGLYPGGEIIKNEKLLEELDSRWTELLPHLLDYNFTIPQTRQKEVADKIKSFYLGNNEAKRVRGKIIQMVGDRLFAVGIRESAKLHAELYQSPSYAYVFDFKGPERGFMDTHIHDGVSHGDDLAYLFKKDFPWGPIGSDKESKRVSHFMIDMWMNFITDSMDTTTWPDLKQSLPGFGYLEVKSGSASNLIKVETSDTEDFWRELGFQENVKERLHSEL</sequence>
<dbReference type="PANTHER" id="PTHR43142">
    <property type="entry name" value="CARBOXYLIC ESTER HYDROLASE"/>
    <property type="match status" value="1"/>
</dbReference>
<evidence type="ECO:0000256" key="4">
    <source>
        <dbReference type="ARBA" id="ARBA00023180"/>
    </source>
</evidence>
<dbReference type="CDD" id="cd00312">
    <property type="entry name" value="Esterase_lipase"/>
    <property type="match status" value="1"/>
</dbReference>
<dbReference type="PROSITE" id="PS00941">
    <property type="entry name" value="CARBOXYLESTERASE_B_2"/>
    <property type="match status" value="1"/>
</dbReference>
<dbReference type="ESTHER" id="lyghe-a0a0a9xas2">
    <property type="family name" value="Carb_B_Arthropoda"/>
</dbReference>
<evidence type="ECO:0000256" key="5">
    <source>
        <dbReference type="RuleBase" id="RU361235"/>
    </source>
</evidence>
<evidence type="ECO:0000256" key="1">
    <source>
        <dbReference type="ARBA" id="ARBA00005964"/>
    </source>
</evidence>
<feature type="signal peptide" evidence="5">
    <location>
        <begin position="1"/>
        <end position="29"/>
    </location>
</feature>
<reference evidence="7" key="1">
    <citation type="submission" date="2014-09" db="EMBL/GenBank/DDBJ databases">
        <authorList>
            <person name="Magalhaes I.L.F."/>
            <person name="Oliveira U."/>
            <person name="Santos F.R."/>
            <person name="Vidigal T.H.D.A."/>
            <person name="Brescovit A.D."/>
            <person name="Santos A.J."/>
        </authorList>
    </citation>
    <scope>NUCLEOTIDE SEQUENCE</scope>
</reference>
<feature type="domain" description="Carboxylesterase type B" evidence="6">
    <location>
        <begin position="32"/>
        <end position="520"/>
    </location>
</feature>
<keyword evidence="5" id="KW-0732">Signal</keyword>
<dbReference type="InterPro" id="IPR019819">
    <property type="entry name" value="Carboxylesterase_B_CS"/>
</dbReference>
<dbReference type="EC" id="3.1.1.-" evidence="5"/>
<dbReference type="GO" id="GO:0052689">
    <property type="term" value="F:carboxylic ester hydrolase activity"/>
    <property type="evidence" value="ECO:0007669"/>
    <property type="project" value="UniProtKB-KW"/>
</dbReference>
<evidence type="ECO:0000259" key="6">
    <source>
        <dbReference type="Pfam" id="PF00135"/>
    </source>
</evidence>
<keyword evidence="2" id="KW-0719">Serine esterase</keyword>
<dbReference type="Pfam" id="PF00135">
    <property type="entry name" value="COesterase"/>
    <property type="match status" value="1"/>
</dbReference>
<dbReference type="PROSITE" id="PS00122">
    <property type="entry name" value="CARBOXYLESTERASE_B_1"/>
    <property type="match status" value="1"/>
</dbReference>
<organism evidence="7">
    <name type="scientific">Lygus hesperus</name>
    <name type="common">Western plant bug</name>
    <dbReference type="NCBI Taxonomy" id="30085"/>
    <lineage>
        <taxon>Eukaryota</taxon>
        <taxon>Metazoa</taxon>
        <taxon>Ecdysozoa</taxon>
        <taxon>Arthropoda</taxon>
        <taxon>Hexapoda</taxon>
        <taxon>Insecta</taxon>
        <taxon>Pterygota</taxon>
        <taxon>Neoptera</taxon>
        <taxon>Paraneoptera</taxon>
        <taxon>Hemiptera</taxon>
        <taxon>Heteroptera</taxon>
        <taxon>Panheteroptera</taxon>
        <taxon>Cimicomorpha</taxon>
        <taxon>Miridae</taxon>
        <taxon>Mirini</taxon>
        <taxon>Lygus</taxon>
    </lineage>
</organism>